<keyword evidence="3" id="KW-0067">ATP-binding</keyword>
<dbReference type="InterPro" id="IPR052583">
    <property type="entry name" value="ATP-helicase/E3_Ub-Ligase"/>
</dbReference>
<reference evidence="4" key="1">
    <citation type="submission" date="2021-01" db="EMBL/GenBank/DDBJ databases">
        <title>Caligus Genome Assembly.</title>
        <authorList>
            <person name="Gallardo-Escarate C."/>
        </authorList>
    </citation>
    <scope>NUCLEOTIDE SEQUENCE [LARGE SCALE GENOMIC DNA]</scope>
</reference>
<name>A0A7T8GP56_CALRO</name>
<keyword evidence="3" id="KW-0347">Helicase</keyword>
<dbReference type="PANTHER" id="PTHR45865:SF1">
    <property type="entry name" value="E3 UBIQUITIN-PROTEIN LIGASE SHPRH"/>
    <property type="match status" value="1"/>
</dbReference>
<dbReference type="GO" id="GO:0005634">
    <property type="term" value="C:nucleus"/>
    <property type="evidence" value="ECO:0007669"/>
    <property type="project" value="TreeGrafter"/>
</dbReference>
<keyword evidence="4" id="KW-1185">Reference proteome</keyword>
<dbReference type="GO" id="GO:0006974">
    <property type="term" value="P:DNA damage response"/>
    <property type="evidence" value="ECO:0007669"/>
    <property type="project" value="TreeGrafter"/>
</dbReference>
<dbReference type="InterPro" id="IPR049730">
    <property type="entry name" value="SNF2/RAD54-like_C"/>
</dbReference>
<evidence type="ECO:0000313" key="3">
    <source>
        <dbReference type="EMBL" id="QQP35165.1"/>
    </source>
</evidence>
<dbReference type="Proteomes" id="UP000595437">
    <property type="component" value="Chromosome 18"/>
</dbReference>
<dbReference type="PANTHER" id="PTHR45865">
    <property type="entry name" value="E3 UBIQUITIN-PROTEIN LIGASE SHPRH FAMILY MEMBER"/>
    <property type="match status" value="1"/>
</dbReference>
<accession>A0A7T8GP56</accession>
<gene>
    <name evidence="3" type="ORF">FKW44_023316</name>
</gene>
<dbReference type="GO" id="GO:0016787">
    <property type="term" value="F:hydrolase activity"/>
    <property type="evidence" value="ECO:0007669"/>
    <property type="project" value="UniProtKB-KW"/>
</dbReference>
<protein>
    <submittedName>
        <fullName evidence="3">SNF2 histone linker PHD RING helicase_ E3 ubiquitin protein ligase</fullName>
    </submittedName>
</protein>
<keyword evidence="1" id="KW-0378">Hydrolase</keyword>
<dbReference type="InterPro" id="IPR027417">
    <property type="entry name" value="P-loop_NTPase"/>
</dbReference>
<dbReference type="Gene3D" id="3.40.50.300">
    <property type="entry name" value="P-loop containing nucleotide triphosphate hydrolases"/>
    <property type="match status" value="1"/>
</dbReference>
<feature type="non-terminal residue" evidence="3">
    <location>
        <position position="62"/>
    </location>
</feature>
<dbReference type="OrthoDB" id="423559at2759"/>
<sequence>DVKVLLLPISSGANGLNLIEASHVFLLEPILNPAQELQAIGRVHRIGQNKPTVVHRFLIRGT</sequence>
<dbReference type="EMBL" id="CP045907">
    <property type="protein sequence ID" value="QQP35165.1"/>
    <property type="molecule type" value="Genomic_DNA"/>
</dbReference>
<dbReference type="GO" id="GO:0061630">
    <property type="term" value="F:ubiquitin protein ligase activity"/>
    <property type="evidence" value="ECO:0007669"/>
    <property type="project" value="TreeGrafter"/>
</dbReference>
<dbReference type="SUPFAM" id="SSF52540">
    <property type="entry name" value="P-loop containing nucleoside triphosphate hydrolases"/>
    <property type="match status" value="1"/>
</dbReference>
<dbReference type="GO" id="GO:0000209">
    <property type="term" value="P:protein polyubiquitination"/>
    <property type="evidence" value="ECO:0007669"/>
    <property type="project" value="TreeGrafter"/>
</dbReference>
<feature type="domain" description="Helicase C-terminal" evidence="2">
    <location>
        <begin position="3"/>
        <end position="47"/>
    </location>
</feature>
<dbReference type="AlphaFoldDB" id="A0A7T8GP56"/>
<evidence type="ECO:0000256" key="1">
    <source>
        <dbReference type="ARBA" id="ARBA00022801"/>
    </source>
</evidence>
<keyword evidence="3" id="KW-0547">Nucleotide-binding</keyword>
<evidence type="ECO:0000259" key="2">
    <source>
        <dbReference type="Pfam" id="PF00271"/>
    </source>
</evidence>
<dbReference type="GO" id="GO:0004386">
    <property type="term" value="F:helicase activity"/>
    <property type="evidence" value="ECO:0007669"/>
    <property type="project" value="UniProtKB-KW"/>
</dbReference>
<dbReference type="InterPro" id="IPR001650">
    <property type="entry name" value="Helicase_C-like"/>
</dbReference>
<evidence type="ECO:0000313" key="4">
    <source>
        <dbReference type="Proteomes" id="UP000595437"/>
    </source>
</evidence>
<dbReference type="Pfam" id="PF00271">
    <property type="entry name" value="Helicase_C"/>
    <property type="match status" value="1"/>
</dbReference>
<proteinExistence type="predicted"/>
<dbReference type="CDD" id="cd18793">
    <property type="entry name" value="SF2_C_SNF"/>
    <property type="match status" value="1"/>
</dbReference>
<organism evidence="3 4">
    <name type="scientific">Caligus rogercresseyi</name>
    <name type="common">Sea louse</name>
    <dbReference type="NCBI Taxonomy" id="217165"/>
    <lineage>
        <taxon>Eukaryota</taxon>
        <taxon>Metazoa</taxon>
        <taxon>Ecdysozoa</taxon>
        <taxon>Arthropoda</taxon>
        <taxon>Crustacea</taxon>
        <taxon>Multicrustacea</taxon>
        <taxon>Hexanauplia</taxon>
        <taxon>Copepoda</taxon>
        <taxon>Siphonostomatoida</taxon>
        <taxon>Caligidae</taxon>
        <taxon>Caligus</taxon>
    </lineage>
</organism>
<feature type="non-terminal residue" evidence="3">
    <location>
        <position position="1"/>
    </location>
</feature>